<sequence length="29" mass="3162">LLTAALFVAIYFERSGKSLTRVAQINHAA</sequence>
<dbReference type="Proteomes" id="UP000011014">
    <property type="component" value="Unassembled WGS sequence"/>
</dbReference>
<name>E4YSP6_OIKDI</name>
<reference evidence="1" key="1">
    <citation type="journal article" date="2010" name="Science">
        <title>Plasticity of animal genome architecture unmasked by rapid evolution of a pelagic tunicate.</title>
        <authorList>
            <person name="Denoeud F."/>
            <person name="Henriet S."/>
            <person name="Mungpakdee S."/>
            <person name="Aury J.M."/>
            <person name="Da Silva C."/>
            <person name="Brinkmann H."/>
            <person name="Mikhaleva J."/>
            <person name="Olsen L.C."/>
            <person name="Jubin C."/>
            <person name="Canestro C."/>
            <person name="Bouquet J.M."/>
            <person name="Danks G."/>
            <person name="Poulain J."/>
            <person name="Campsteijn C."/>
            <person name="Adamski M."/>
            <person name="Cross I."/>
            <person name="Yadetie F."/>
            <person name="Muffato M."/>
            <person name="Louis A."/>
            <person name="Butcher S."/>
            <person name="Tsagkogeorga G."/>
            <person name="Konrad A."/>
            <person name="Singh S."/>
            <person name="Jensen M.F."/>
            <person name="Cong E.H."/>
            <person name="Eikeseth-Otteraa H."/>
            <person name="Noel B."/>
            <person name="Anthouard V."/>
            <person name="Porcel B.M."/>
            <person name="Kachouri-Lafond R."/>
            <person name="Nishino A."/>
            <person name="Ugolini M."/>
            <person name="Chourrout P."/>
            <person name="Nishida H."/>
            <person name="Aasland R."/>
            <person name="Huzurbazar S."/>
            <person name="Westhof E."/>
            <person name="Delsuc F."/>
            <person name="Lehrach H."/>
            <person name="Reinhardt R."/>
            <person name="Weissenbach J."/>
            <person name="Roy S.W."/>
            <person name="Artiguenave F."/>
            <person name="Postlethwait J.H."/>
            <person name="Manak J.R."/>
            <person name="Thompson E.M."/>
            <person name="Jaillon O."/>
            <person name="Du Pasquier L."/>
            <person name="Boudinot P."/>
            <person name="Liberles D.A."/>
            <person name="Volff J.N."/>
            <person name="Philippe H."/>
            <person name="Lenhard B."/>
            <person name="Roest Crollius H."/>
            <person name="Wincker P."/>
            <person name="Chourrout D."/>
        </authorList>
    </citation>
    <scope>NUCLEOTIDE SEQUENCE [LARGE SCALE GENOMIC DNA]</scope>
</reference>
<protein>
    <submittedName>
        <fullName evidence="1">Uncharacterized protein</fullName>
    </submittedName>
</protein>
<accession>E4YSP6</accession>
<organism evidence="1">
    <name type="scientific">Oikopleura dioica</name>
    <name type="common">Tunicate</name>
    <dbReference type="NCBI Taxonomy" id="34765"/>
    <lineage>
        <taxon>Eukaryota</taxon>
        <taxon>Metazoa</taxon>
        <taxon>Chordata</taxon>
        <taxon>Tunicata</taxon>
        <taxon>Appendicularia</taxon>
        <taxon>Copelata</taxon>
        <taxon>Oikopleuridae</taxon>
        <taxon>Oikopleura</taxon>
    </lineage>
</organism>
<dbReference type="EMBL" id="FN655238">
    <property type="protein sequence ID" value="CBY38485.1"/>
    <property type="molecule type" value="Genomic_DNA"/>
</dbReference>
<proteinExistence type="predicted"/>
<dbReference type="AlphaFoldDB" id="E4YSP6"/>
<gene>
    <name evidence="1" type="ORF">GSOID_T00032432001</name>
</gene>
<feature type="non-terminal residue" evidence="1">
    <location>
        <position position="1"/>
    </location>
</feature>
<evidence type="ECO:0000313" key="1">
    <source>
        <dbReference type="EMBL" id="CBY38485.1"/>
    </source>
</evidence>